<dbReference type="EMBL" id="JBHUOX010000022">
    <property type="protein sequence ID" value="MFD3003007.1"/>
    <property type="molecule type" value="Genomic_DNA"/>
</dbReference>
<protein>
    <submittedName>
        <fullName evidence="1">Uncharacterized protein</fullName>
    </submittedName>
</protein>
<sequence length="43" mass="5107">MAGSTNPMQSRFDNWEVVVHYTDGTQEKLVLRNPETWWPIEQD</sequence>
<evidence type="ECO:0000313" key="2">
    <source>
        <dbReference type="Proteomes" id="UP001597641"/>
    </source>
</evidence>
<keyword evidence="2" id="KW-1185">Reference proteome</keyword>
<proteinExistence type="predicted"/>
<gene>
    <name evidence="1" type="ORF">ACFS7Z_21765</name>
</gene>
<reference evidence="2" key="1">
    <citation type="journal article" date="2019" name="Int. J. Syst. Evol. Microbiol.">
        <title>The Global Catalogue of Microorganisms (GCM) 10K type strain sequencing project: providing services to taxonomists for standard genome sequencing and annotation.</title>
        <authorList>
            <consortium name="The Broad Institute Genomics Platform"/>
            <consortium name="The Broad Institute Genome Sequencing Center for Infectious Disease"/>
            <person name="Wu L."/>
            <person name="Ma J."/>
        </authorList>
    </citation>
    <scope>NUCLEOTIDE SEQUENCE [LARGE SCALE GENOMIC DNA]</scope>
    <source>
        <strain evidence="2">KCTC 23984</strain>
    </source>
</reference>
<evidence type="ECO:0000313" key="1">
    <source>
        <dbReference type="EMBL" id="MFD3003007.1"/>
    </source>
</evidence>
<name>A0ABW6C1K1_9BACT</name>
<dbReference type="RefSeq" id="WP_377489519.1">
    <property type="nucleotide sequence ID" value="NZ_JBHUOX010000022.1"/>
</dbReference>
<accession>A0ABW6C1K1</accession>
<dbReference type="Proteomes" id="UP001597641">
    <property type="component" value="Unassembled WGS sequence"/>
</dbReference>
<organism evidence="1 2">
    <name type="scientific">Pontibacter toksunensis</name>
    <dbReference type="NCBI Taxonomy" id="1332631"/>
    <lineage>
        <taxon>Bacteria</taxon>
        <taxon>Pseudomonadati</taxon>
        <taxon>Bacteroidota</taxon>
        <taxon>Cytophagia</taxon>
        <taxon>Cytophagales</taxon>
        <taxon>Hymenobacteraceae</taxon>
        <taxon>Pontibacter</taxon>
    </lineage>
</organism>
<comment type="caution">
    <text evidence="1">The sequence shown here is derived from an EMBL/GenBank/DDBJ whole genome shotgun (WGS) entry which is preliminary data.</text>
</comment>